<name>A0A919JWE5_9ACTN</name>
<dbReference type="GO" id="GO:0000155">
    <property type="term" value="F:phosphorelay sensor kinase activity"/>
    <property type="evidence" value="ECO:0007669"/>
    <property type="project" value="InterPro"/>
</dbReference>
<gene>
    <name evidence="12" type="ORF">Ari01nite_19690</name>
</gene>
<dbReference type="Proteomes" id="UP000636960">
    <property type="component" value="Unassembled WGS sequence"/>
</dbReference>
<keyword evidence="9" id="KW-0812">Transmembrane</keyword>
<comment type="catalytic activity">
    <reaction evidence="1">
        <text>ATP + protein L-histidine = ADP + protein N-phospho-L-histidine.</text>
        <dbReference type="EC" id="2.7.13.3"/>
    </reaction>
</comment>
<protein>
    <recommendedName>
        <fullName evidence="2">histidine kinase</fullName>
        <ecNumber evidence="2">2.7.13.3</ecNumber>
    </recommendedName>
</protein>
<reference evidence="12" key="1">
    <citation type="submission" date="2021-01" db="EMBL/GenBank/DDBJ databases">
        <title>Whole genome shotgun sequence of Actinoplanes rishiriensis NBRC 108556.</title>
        <authorList>
            <person name="Komaki H."/>
            <person name="Tamura T."/>
        </authorList>
    </citation>
    <scope>NUCLEOTIDE SEQUENCE</scope>
    <source>
        <strain evidence="12">NBRC 108556</strain>
    </source>
</reference>
<evidence type="ECO:0000313" key="12">
    <source>
        <dbReference type="EMBL" id="GIE94504.1"/>
    </source>
</evidence>
<dbReference type="AlphaFoldDB" id="A0A919JWE5"/>
<dbReference type="PANTHER" id="PTHR24421:SF10">
    <property type="entry name" value="NITRATE_NITRITE SENSOR PROTEIN NARQ"/>
    <property type="match status" value="1"/>
</dbReference>
<evidence type="ECO:0000256" key="5">
    <source>
        <dbReference type="ARBA" id="ARBA00022741"/>
    </source>
</evidence>
<evidence type="ECO:0000256" key="8">
    <source>
        <dbReference type="ARBA" id="ARBA00023012"/>
    </source>
</evidence>
<keyword evidence="5" id="KW-0547">Nucleotide-binding</keyword>
<dbReference type="CDD" id="cd16917">
    <property type="entry name" value="HATPase_UhpB-NarQ-NarX-like"/>
    <property type="match status" value="1"/>
</dbReference>
<feature type="transmembrane region" description="Helical" evidence="9">
    <location>
        <begin position="6"/>
        <end position="24"/>
    </location>
</feature>
<evidence type="ECO:0000256" key="4">
    <source>
        <dbReference type="ARBA" id="ARBA00022679"/>
    </source>
</evidence>
<evidence type="ECO:0000259" key="11">
    <source>
        <dbReference type="Pfam" id="PF07730"/>
    </source>
</evidence>
<dbReference type="Pfam" id="PF02518">
    <property type="entry name" value="HATPase_c"/>
    <property type="match status" value="1"/>
</dbReference>
<dbReference type="Pfam" id="PF07730">
    <property type="entry name" value="HisKA_3"/>
    <property type="match status" value="1"/>
</dbReference>
<dbReference type="EMBL" id="BOMV01000013">
    <property type="protein sequence ID" value="GIE94504.1"/>
    <property type="molecule type" value="Genomic_DNA"/>
</dbReference>
<evidence type="ECO:0000256" key="1">
    <source>
        <dbReference type="ARBA" id="ARBA00000085"/>
    </source>
</evidence>
<evidence type="ECO:0000256" key="3">
    <source>
        <dbReference type="ARBA" id="ARBA00022553"/>
    </source>
</evidence>
<feature type="transmembrane region" description="Helical" evidence="9">
    <location>
        <begin position="36"/>
        <end position="55"/>
    </location>
</feature>
<organism evidence="12 13">
    <name type="scientific">Paractinoplanes rishiriensis</name>
    <dbReference type="NCBI Taxonomy" id="1050105"/>
    <lineage>
        <taxon>Bacteria</taxon>
        <taxon>Bacillati</taxon>
        <taxon>Actinomycetota</taxon>
        <taxon>Actinomycetes</taxon>
        <taxon>Micromonosporales</taxon>
        <taxon>Micromonosporaceae</taxon>
        <taxon>Paractinoplanes</taxon>
    </lineage>
</organism>
<evidence type="ECO:0000313" key="13">
    <source>
        <dbReference type="Proteomes" id="UP000636960"/>
    </source>
</evidence>
<dbReference type="InterPro" id="IPR036890">
    <property type="entry name" value="HATPase_C_sf"/>
</dbReference>
<evidence type="ECO:0000256" key="9">
    <source>
        <dbReference type="SAM" id="Phobius"/>
    </source>
</evidence>
<dbReference type="InterPro" id="IPR011712">
    <property type="entry name" value="Sig_transdc_His_kin_sub3_dim/P"/>
</dbReference>
<keyword evidence="13" id="KW-1185">Reference proteome</keyword>
<feature type="transmembrane region" description="Helical" evidence="9">
    <location>
        <begin position="61"/>
        <end position="88"/>
    </location>
</feature>
<keyword evidence="9" id="KW-1133">Transmembrane helix</keyword>
<keyword evidence="6 12" id="KW-0418">Kinase</keyword>
<keyword evidence="4" id="KW-0808">Transferase</keyword>
<dbReference type="InterPro" id="IPR003594">
    <property type="entry name" value="HATPase_dom"/>
</dbReference>
<dbReference type="RefSeq" id="WP_203780807.1">
    <property type="nucleotide sequence ID" value="NZ_BOMV01000013.1"/>
</dbReference>
<accession>A0A919JWE5</accession>
<sequence length="364" mass="38324">MTRLRSAVLPLLLIAVGLVTLPLIDRMPVPHRPVGALAAAFVVAAGALTALRHRWPVVTVLATAAITSAYLLAGYPFGPILLAFAAGVYTLARERPLRPALAWSAVALAVLVPHTFTDELGFGSLIPATAWVVVPATLGVARRMVAEAQSRERAEAERRIVDAERLRLAQEVHDVVGHGLAAIQMQAEIALHLRATRPAQADAALTAISSASAEALAELRATLAAIAPDQAPEDRAPTPGLARVPRLCDRVRASGVTVDLTVAGRERPLPAAADVVAYRVLQESLTNVVKHSAHPRAAITIGHQSDRVELTVSNQALDADHVEGLGITGMRRRVEHLGGTLTVRHDPGGAGTFTVAATIPREAS</sequence>
<evidence type="ECO:0000256" key="6">
    <source>
        <dbReference type="ARBA" id="ARBA00022777"/>
    </source>
</evidence>
<dbReference type="GO" id="GO:0005524">
    <property type="term" value="F:ATP binding"/>
    <property type="evidence" value="ECO:0007669"/>
    <property type="project" value="UniProtKB-KW"/>
</dbReference>
<evidence type="ECO:0000256" key="2">
    <source>
        <dbReference type="ARBA" id="ARBA00012438"/>
    </source>
</evidence>
<keyword evidence="3" id="KW-0597">Phosphoprotein</keyword>
<dbReference type="GO" id="GO:0016020">
    <property type="term" value="C:membrane"/>
    <property type="evidence" value="ECO:0007669"/>
    <property type="project" value="InterPro"/>
</dbReference>
<dbReference type="PANTHER" id="PTHR24421">
    <property type="entry name" value="NITRATE/NITRITE SENSOR PROTEIN NARX-RELATED"/>
    <property type="match status" value="1"/>
</dbReference>
<feature type="domain" description="Signal transduction histidine kinase subgroup 3 dimerisation and phosphoacceptor" evidence="11">
    <location>
        <begin position="164"/>
        <end position="230"/>
    </location>
</feature>
<feature type="domain" description="Histidine kinase/HSP90-like ATPase" evidence="10">
    <location>
        <begin position="278"/>
        <end position="360"/>
    </location>
</feature>
<evidence type="ECO:0000259" key="10">
    <source>
        <dbReference type="Pfam" id="PF02518"/>
    </source>
</evidence>
<keyword evidence="9" id="KW-0472">Membrane</keyword>
<evidence type="ECO:0000256" key="7">
    <source>
        <dbReference type="ARBA" id="ARBA00022840"/>
    </source>
</evidence>
<dbReference type="InterPro" id="IPR050482">
    <property type="entry name" value="Sensor_HK_TwoCompSys"/>
</dbReference>
<comment type="caution">
    <text evidence="12">The sequence shown here is derived from an EMBL/GenBank/DDBJ whole genome shotgun (WGS) entry which is preliminary data.</text>
</comment>
<dbReference type="EC" id="2.7.13.3" evidence="2"/>
<keyword evidence="8" id="KW-0902">Two-component regulatory system</keyword>
<dbReference type="Gene3D" id="1.20.5.1930">
    <property type="match status" value="1"/>
</dbReference>
<proteinExistence type="predicted"/>
<dbReference type="SUPFAM" id="SSF55874">
    <property type="entry name" value="ATPase domain of HSP90 chaperone/DNA topoisomerase II/histidine kinase"/>
    <property type="match status" value="1"/>
</dbReference>
<dbReference type="Gene3D" id="3.30.565.10">
    <property type="entry name" value="Histidine kinase-like ATPase, C-terminal domain"/>
    <property type="match status" value="1"/>
</dbReference>
<keyword evidence="7" id="KW-0067">ATP-binding</keyword>
<dbReference type="GO" id="GO:0046983">
    <property type="term" value="F:protein dimerization activity"/>
    <property type="evidence" value="ECO:0007669"/>
    <property type="project" value="InterPro"/>
</dbReference>